<dbReference type="InterPro" id="IPR021136">
    <property type="entry name" value="Flagellar_hook_control-like_C"/>
</dbReference>
<feature type="compositionally biased region" description="Basic and acidic residues" evidence="1">
    <location>
        <begin position="269"/>
        <end position="283"/>
    </location>
</feature>
<name>A0A1G6NZX7_9RHOB</name>
<dbReference type="STRING" id="639004.SAMN04488239_103275"/>
<feature type="region of interest" description="Disordered" evidence="1">
    <location>
        <begin position="453"/>
        <end position="497"/>
    </location>
</feature>
<dbReference type="Proteomes" id="UP000199628">
    <property type="component" value="Unassembled WGS sequence"/>
</dbReference>
<feature type="compositionally biased region" description="Basic and acidic residues" evidence="1">
    <location>
        <begin position="475"/>
        <end position="485"/>
    </location>
</feature>
<feature type="compositionally biased region" description="Polar residues" evidence="1">
    <location>
        <begin position="487"/>
        <end position="497"/>
    </location>
</feature>
<dbReference type="AlphaFoldDB" id="A0A1G6NZX7"/>
<sequence length="497" mass="52581">MTSLTFSQLSPATGNTRVLDGKTEDQARPPDQIGPDFSAVFFAVQVTGTNGHAPEADPDLDHGQPQAKAEADSRADVPEEGGPFEVKVQENGLPNGATRDERGLTGNRTLQSTVWPGHRTMARQDPEQPVGPPEKAGRVRVSDDLLAPVAPGVATQLSRRNSDSRAAVAAAASEFKQNAGQQARPSSPADPFRQIAPIGTSSAGHSESTKQDRFAADAPVSPANSMPPDAMTAVNGRTGEKARQHPLDRFQPQQATIAGSLKEPSAAIRADRGRVTESRSENAQHMDIVSARRPDGPVAVPMGQPKHIPVVTVQSEGILAQDPKRAATEHKLALSWDDARHGIPGSQAVQGNGPIVAPTAAAAPNETAHRIAHQMVSAFVDSREAGTVDVRLNPKELGSVQMTLKAQDGGLALAILAERPETLDLMRRHIDQLSAEFRAMGYSDVAFSFGNRDTGAGSSRQETQDRPQVISSGADIEHGEADAGRSKISTGTLDIRL</sequence>
<feature type="compositionally biased region" description="Polar residues" evidence="1">
    <location>
        <begin position="175"/>
        <end position="185"/>
    </location>
</feature>
<feature type="region of interest" description="Disordered" evidence="1">
    <location>
        <begin position="170"/>
        <end position="283"/>
    </location>
</feature>
<keyword evidence="4" id="KW-1185">Reference proteome</keyword>
<evidence type="ECO:0000313" key="4">
    <source>
        <dbReference type="Proteomes" id="UP000199628"/>
    </source>
</evidence>
<feature type="compositionally biased region" description="Polar residues" evidence="1">
    <location>
        <begin position="1"/>
        <end position="16"/>
    </location>
</feature>
<reference evidence="4" key="1">
    <citation type="submission" date="2016-10" db="EMBL/GenBank/DDBJ databases">
        <authorList>
            <person name="Varghese N."/>
            <person name="Submissions S."/>
        </authorList>
    </citation>
    <scope>NUCLEOTIDE SEQUENCE [LARGE SCALE GENOMIC DNA]</scope>
    <source>
        <strain evidence="4">CGMCC 1.9108</strain>
    </source>
</reference>
<dbReference type="Gene3D" id="3.30.750.140">
    <property type="match status" value="1"/>
</dbReference>
<protein>
    <submittedName>
        <fullName evidence="3">Hook-length control protein FliK</fullName>
    </submittedName>
</protein>
<accession>A0A1G6NZX7</accession>
<evidence type="ECO:0000256" key="1">
    <source>
        <dbReference type="SAM" id="MobiDB-lite"/>
    </source>
</evidence>
<dbReference type="InterPro" id="IPR038610">
    <property type="entry name" value="FliK-like_C_sf"/>
</dbReference>
<dbReference type="CDD" id="cd17470">
    <property type="entry name" value="T3SS_Flik_C"/>
    <property type="match status" value="1"/>
</dbReference>
<proteinExistence type="predicted"/>
<gene>
    <name evidence="3" type="ORF">SAMN04488239_103275</name>
</gene>
<feature type="region of interest" description="Disordered" evidence="1">
    <location>
        <begin position="48"/>
        <end position="144"/>
    </location>
</feature>
<dbReference type="EMBL" id="FMZV01000003">
    <property type="protein sequence ID" value="SDC73590.1"/>
    <property type="molecule type" value="Genomic_DNA"/>
</dbReference>
<feature type="region of interest" description="Disordered" evidence="1">
    <location>
        <begin position="1"/>
        <end position="36"/>
    </location>
</feature>
<feature type="domain" description="Flagellar hook-length control protein-like C-terminal" evidence="2">
    <location>
        <begin position="383"/>
        <end position="453"/>
    </location>
</feature>
<evidence type="ECO:0000259" key="2">
    <source>
        <dbReference type="Pfam" id="PF02120"/>
    </source>
</evidence>
<evidence type="ECO:0000313" key="3">
    <source>
        <dbReference type="EMBL" id="SDC73590.1"/>
    </source>
</evidence>
<feature type="compositionally biased region" description="Basic and acidic residues" evidence="1">
    <location>
        <begin position="238"/>
        <end position="248"/>
    </location>
</feature>
<organism evidence="3 4">
    <name type="scientific">Ruegeria marina</name>
    <dbReference type="NCBI Taxonomy" id="639004"/>
    <lineage>
        <taxon>Bacteria</taxon>
        <taxon>Pseudomonadati</taxon>
        <taxon>Pseudomonadota</taxon>
        <taxon>Alphaproteobacteria</taxon>
        <taxon>Rhodobacterales</taxon>
        <taxon>Roseobacteraceae</taxon>
        <taxon>Ruegeria</taxon>
    </lineage>
</organism>
<dbReference type="Pfam" id="PF02120">
    <property type="entry name" value="Flg_hook"/>
    <property type="match status" value="1"/>
</dbReference>
<feature type="compositionally biased region" description="Basic and acidic residues" evidence="1">
    <location>
        <begin position="19"/>
        <end position="28"/>
    </location>
</feature>